<proteinExistence type="inferred from homology"/>
<dbReference type="InterPro" id="IPR001967">
    <property type="entry name" value="Peptidase_S11_N"/>
</dbReference>
<evidence type="ECO:0000256" key="5">
    <source>
        <dbReference type="ARBA" id="ARBA00022984"/>
    </source>
</evidence>
<feature type="binding site" evidence="8">
    <location>
        <position position="288"/>
    </location>
    <ligand>
        <name>substrate</name>
    </ligand>
</feature>
<dbReference type="PRINTS" id="PR00725">
    <property type="entry name" value="DADACBPTASE1"/>
</dbReference>
<name>E4KPE7_9LACT</name>
<dbReference type="GO" id="GO:0009252">
    <property type="term" value="P:peptidoglycan biosynthetic process"/>
    <property type="evidence" value="ECO:0007669"/>
    <property type="project" value="UniProtKB-KW"/>
</dbReference>
<evidence type="ECO:0000256" key="7">
    <source>
        <dbReference type="PIRSR" id="PIRSR618044-1"/>
    </source>
</evidence>
<evidence type="ECO:0000256" key="1">
    <source>
        <dbReference type="ARBA" id="ARBA00007164"/>
    </source>
</evidence>
<dbReference type="STRING" id="908337.HMPREF9257_1435"/>
<feature type="compositionally biased region" description="Polar residues" evidence="10">
    <location>
        <begin position="383"/>
        <end position="394"/>
    </location>
</feature>
<dbReference type="PANTHER" id="PTHR21581">
    <property type="entry name" value="D-ALANYL-D-ALANINE CARBOXYPEPTIDASE"/>
    <property type="match status" value="1"/>
</dbReference>
<evidence type="ECO:0000313" key="14">
    <source>
        <dbReference type="Proteomes" id="UP000005990"/>
    </source>
</evidence>
<evidence type="ECO:0000256" key="6">
    <source>
        <dbReference type="ARBA" id="ARBA00023316"/>
    </source>
</evidence>
<dbReference type="SUPFAM" id="SSF56601">
    <property type="entry name" value="beta-lactamase/transpeptidase-like"/>
    <property type="match status" value="1"/>
</dbReference>
<dbReference type="InterPro" id="IPR012338">
    <property type="entry name" value="Beta-lactam/transpept-like"/>
</dbReference>
<dbReference type="GO" id="GO:0006508">
    <property type="term" value="P:proteolysis"/>
    <property type="evidence" value="ECO:0007669"/>
    <property type="project" value="InterPro"/>
</dbReference>
<feature type="domain" description="Peptidase S11 D-alanyl-D-alanine carboxypeptidase A N-terminal" evidence="12">
    <location>
        <begin position="66"/>
        <end position="318"/>
    </location>
</feature>
<dbReference type="PANTHER" id="PTHR21581:SF11">
    <property type="entry name" value="D-ALANYL-D-ALANINE CARBOXYPEPTIDASE DACA"/>
    <property type="match status" value="1"/>
</dbReference>
<evidence type="ECO:0000256" key="9">
    <source>
        <dbReference type="RuleBase" id="RU004016"/>
    </source>
</evidence>
<dbReference type="AlphaFoldDB" id="E4KPE7"/>
<dbReference type="eggNOG" id="COG1686">
    <property type="taxonomic scope" value="Bacteria"/>
</dbReference>
<keyword evidence="3" id="KW-0378">Hydrolase</keyword>
<evidence type="ECO:0000256" key="8">
    <source>
        <dbReference type="PIRSR" id="PIRSR618044-2"/>
    </source>
</evidence>
<feature type="active site" evidence="7">
    <location>
        <position position="162"/>
    </location>
</feature>
<dbReference type="GO" id="GO:0009002">
    <property type="term" value="F:serine-type D-Ala-D-Ala carboxypeptidase activity"/>
    <property type="evidence" value="ECO:0007669"/>
    <property type="project" value="InterPro"/>
</dbReference>
<keyword evidence="5" id="KW-0573">Peptidoglycan synthesis</keyword>
<feature type="compositionally biased region" description="Basic and acidic residues" evidence="10">
    <location>
        <begin position="370"/>
        <end position="382"/>
    </location>
</feature>
<evidence type="ECO:0000256" key="4">
    <source>
        <dbReference type="ARBA" id="ARBA00022960"/>
    </source>
</evidence>
<dbReference type="GO" id="GO:0008360">
    <property type="term" value="P:regulation of cell shape"/>
    <property type="evidence" value="ECO:0007669"/>
    <property type="project" value="UniProtKB-KW"/>
</dbReference>
<feature type="signal peptide" evidence="11">
    <location>
        <begin position="1"/>
        <end position="21"/>
    </location>
</feature>
<dbReference type="GO" id="GO:0071555">
    <property type="term" value="P:cell wall organization"/>
    <property type="evidence" value="ECO:0007669"/>
    <property type="project" value="UniProtKB-KW"/>
</dbReference>
<comment type="caution">
    <text evidence="13">The sequence shown here is derived from an EMBL/GenBank/DDBJ whole genome shotgun (WGS) entry which is preliminary data.</text>
</comment>
<protein>
    <submittedName>
        <fullName evidence="13">Serine-type D-Ala-D-Ala carboxypeptidase</fullName>
    </submittedName>
</protein>
<feature type="compositionally biased region" description="Acidic residues" evidence="10">
    <location>
        <begin position="357"/>
        <end position="366"/>
    </location>
</feature>
<evidence type="ECO:0000256" key="2">
    <source>
        <dbReference type="ARBA" id="ARBA00022729"/>
    </source>
</evidence>
<evidence type="ECO:0000256" key="11">
    <source>
        <dbReference type="SAM" id="SignalP"/>
    </source>
</evidence>
<dbReference type="Proteomes" id="UP000005990">
    <property type="component" value="Unassembled WGS sequence"/>
</dbReference>
<evidence type="ECO:0000256" key="10">
    <source>
        <dbReference type="SAM" id="MobiDB-lite"/>
    </source>
</evidence>
<feature type="active site" description="Proton acceptor" evidence="7">
    <location>
        <position position="100"/>
    </location>
</feature>
<feature type="active site" description="Acyl-ester intermediate" evidence="7">
    <location>
        <position position="97"/>
    </location>
</feature>
<gene>
    <name evidence="13" type="ORF">HMPREF9257_1435</name>
</gene>
<evidence type="ECO:0000256" key="3">
    <source>
        <dbReference type="ARBA" id="ARBA00022801"/>
    </source>
</evidence>
<keyword evidence="14" id="KW-1185">Reference proteome</keyword>
<keyword evidence="2 11" id="KW-0732">Signal</keyword>
<dbReference type="EMBL" id="AENN01000015">
    <property type="protein sequence ID" value="EFR30985.1"/>
    <property type="molecule type" value="Genomic_DNA"/>
</dbReference>
<organism evidence="13 14">
    <name type="scientific">Eremococcus coleocola ACS-139-V-Col8</name>
    <dbReference type="NCBI Taxonomy" id="908337"/>
    <lineage>
        <taxon>Bacteria</taxon>
        <taxon>Bacillati</taxon>
        <taxon>Bacillota</taxon>
        <taxon>Bacilli</taxon>
        <taxon>Lactobacillales</taxon>
        <taxon>Aerococcaceae</taxon>
        <taxon>Eremococcus</taxon>
    </lineage>
</organism>
<feature type="region of interest" description="Disordered" evidence="10">
    <location>
        <begin position="347"/>
        <end position="394"/>
    </location>
</feature>
<sequence length="394" mass="43447">MKFSKNISLLVLAVMTITLSASNPATIFAQELSKTPNFGKESTLNTVDPYTMPSDYPQEILDWYRDNMDARSYIAIDQETNRVLAQQEGNKPYPIASMSKIISTYLVYQAIDEGKLSMDQMISIDPAIIDNYTSNPNLSNVGLVADQEYSVEDLLNGVLLSSGNDATSALMWQIYGSEEAGVNAMSDLLHSWGINNFKLVSVSGTPNIELAENIRIPGTGENDENTMSAADIALVAQHLITDFPQVLDITNSDSYQFKAGTDYEQTLVNNNLLRAGQEYGRDGITGLKSGFTDGAGRCFVATSTENGRKVIAVTMGTFTDQSNSYWETEILLDELLKFPDLYKNEALPTNLPQADPKEDEASESDSSESNSDKKEKTYENKRNNPLTNFLGNLF</sequence>
<keyword evidence="13" id="KW-0645">Protease</keyword>
<dbReference type="Gene3D" id="3.40.710.10">
    <property type="entry name" value="DD-peptidase/beta-lactamase superfamily"/>
    <property type="match status" value="1"/>
</dbReference>
<keyword evidence="6" id="KW-0961">Cell wall biogenesis/degradation</keyword>
<dbReference type="InterPro" id="IPR018044">
    <property type="entry name" value="Peptidase_S11"/>
</dbReference>
<evidence type="ECO:0000313" key="13">
    <source>
        <dbReference type="EMBL" id="EFR30985.1"/>
    </source>
</evidence>
<accession>E4KPE7</accession>
<keyword evidence="13" id="KW-0121">Carboxypeptidase</keyword>
<feature type="chain" id="PRO_5038563872" evidence="11">
    <location>
        <begin position="22"/>
        <end position="394"/>
    </location>
</feature>
<evidence type="ECO:0000259" key="12">
    <source>
        <dbReference type="Pfam" id="PF00768"/>
    </source>
</evidence>
<dbReference type="Pfam" id="PF00768">
    <property type="entry name" value="Peptidase_S11"/>
    <property type="match status" value="1"/>
</dbReference>
<keyword evidence="4" id="KW-0133">Cell shape</keyword>
<reference evidence="13 14" key="1">
    <citation type="submission" date="2010-10" db="EMBL/GenBank/DDBJ databases">
        <authorList>
            <person name="Durkin A.S."/>
            <person name="Madupu R."/>
            <person name="Torralba M."/>
            <person name="Gillis M."/>
            <person name="Methe B."/>
            <person name="Sutton G."/>
            <person name="Nelson K.E."/>
        </authorList>
    </citation>
    <scope>NUCLEOTIDE SEQUENCE [LARGE SCALE GENOMIC DNA]</scope>
    <source>
        <strain evidence="13 14">ACS-139-V-Col8</strain>
    </source>
</reference>
<comment type="similarity">
    <text evidence="1 9">Belongs to the peptidase S11 family.</text>
</comment>